<dbReference type="RefSeq" id="WP_327077573.1">
    <property type="nucleotide sequence ID" value="NZ_FQVU01000003.1"/>
</dbReference>
<dbReference type="EMBL" id="FQVU01000003">
    <property type="protein sequence ID" value="SHG60888.1"/>
    <property type="molecule type" value="Genomic_DNA"/>
</dbReference>
<gene>
    <name evidence="1" type="ORF">SAMN05443575_2373</name>
</gene>
<dbReference type="InterPro" id="IPR049979">
    <property type="entry name" value="Cys_resp_CS_actino"/>
</dbReference>
<sequence>MTTDAAPCAGLRTPRLTERRHIDLLRVVTAACPA</sequence>
<evidence type="ECO:0000313" key="2">
    <source>
        <dbReference type="Proteomes" id="UP000186132"/>
    </source>
</evidence>
<dbReference type="STRING" id="1206085.SAMN05443575_2373"/>
<dbReference type="Proteomes" id="UP000186132">
    <property type="component" value="Unassembled WGS sequence"/>
</dbReference>
<protein>
    <submittedName>
        <fullName evidence="1">Uncharacterized protein</fullName>
    </submittedName>
</protein>
<organism evidence="1 2">
    <name type="scientific">Jatrophihabitans endophyticus</name>
    <dbReference type="NCBI Taxonomy" id="1206085"/>
    <lineage>
        <taxon>Bacteria</taxon>
        <taxon>Bacillati</taxon>
        <taxon>Actinomycetota</taxon>
        <taxon>Actinomycetes</taxon>
        <taxon>Jatrophihabitantales</taxon>
        <taxon>Jatrophihabitantaceae</taxon>
        <taxon>Jatrophihabitans</taxon>
    </lineage>
</organism>
<reference evidence="2" key="1">
    <citation type="submission" date="2016-11" db="EMBL/GenBank/DDBJ databases">
        <authorList>
            <person name="Varghese N."/>
            <person name="Submissions S."/>
        </authorList>
    </citation>
    <scope>NUCLEOTIDE SEQUENCE [LARGE SCALE GENOMIC DNA]</scope>
    <source>
        <strain evidence="2">DSM 45627</strain>
    </source>
</reference>
<proteinExistence type="predicted"/>
<evidence type="ECO:0000313" key="1">
    <source>
        <dbReference type="EMBL" id="SHG60888.1"/>
    </source>
</evidence>
<keyword evidence="2" id="KW-1185">Reference proteome</keyword>
<name>A0A1M5L778_9ACTN</name>
<dbReference type="AlphaFoldDB" id="A0A1M5L778"/>
<accession>A0A1M5L778</accession>
<dbReference type="NCBIfam" id="NF042934">
    <property type="entry name" value="cis_reg_atten"/>
    <property type="match status" value="1"/>
</dbReference>